<feature type="region of interest" description="Disordered" evidence="1">
    <location>
        <begin position="1"/>
        <end position="25"/>
    </location>
</feature>
<evidence type="ECO:0000313" key="2">
    <source>
        <dbReference type="EMBL" id="KAK7388794.1"/>
    </source>
</evidence>
<feature type="region of interest" description="Disordered" evidence="1">
    <location>
        <begin position="67"/>
        <end position="103"/>
    </location>
</feature>
<accession>A0AAN9S6Z6</accession>
<organism evidence="2 3">
    <name type="scientific">Psophocarpus tetragonolobus</name>
    <name type="common">Winged bean</name>
    <name type="synonym">Dolichos tetragonolobus</name>
    <dbReference type="NCBI Taxonomy" id="3891"/>
    <lineage>
        <taxon>Eukaryota</taxon>
        <taxon>Viridiplantae</taxon>
        <taxon>Streptophyta</taxon>
        <taxon>Embryophyta</taxon>
        <taxon>Tracheophyta</taxon>
        <taxon>Spermatophyta</taxon>
        <taxon>Magnoliopsida</taxon>
        <taxon>eudicotyledons</taxon>
        <taxon>Gunneridae</taxon>
        <taxon>Pentapetalae</taxon>
        <taxon>rosids</taxon>
        <taxon>fabids</taxon>
        <taxon>Fabales</taxon>
        <taxon>Fabaceae</taxon>
        <taxon>Papilionoideae</taxon>
        <taxon>50 kb inversion clade</taxon>
        <taxon>NPAAA clade</taxon>
        <taxon>indigoferoid/millettioid clade</taxon>
        <taxon>Phaseoleae</taxon>
        <taxon>Psophocarpus</taxon>
    </lineage>
</organism>
<evidence type="ECO:0000256" key="1">
    <source>
        <dbReference type="SAM" id="MobiDB-lite"/>
    </source>
</evidence>
<dbReference type="AlphaFoldDB" id="A0AAN9S6Z6"/>
<name>A0AAN9S6Z6_PSOTE</name>
<protein>
    <submittedName>
        <fullName evidence="2">Uncharacterized protein</fullName>
    </submittedName>
</protein>
<evidence type="ECO:0000313" key="3">
    <source>
        <dbReference type="Proteomes" id="UP001386955"/>
    </source>
</evidence>
<dbReference type="Proteomes" id="UP001386955">
    <property type="component" value="Unassembled WGS sequence"/>
</dbReference>
<reference evidence="2 3" key="1">
    <citation type="submission" date="2024-01" db="EMBL/GenBank/DDBJ databases">
        <title>The genomes of 5 underutilized Papilionoideae crops provide insights into root nodulation and disease resistanc.</title>
        <authorList>
            <person name="Jiang F."/>
        </authorList>
    </citation>
    <scope>NUCLEOTIDE SEQUENCE [LARGE SCALE GENOMIC DNA]</scope>
    <source>
        <strain evidence="2">DUOXIRENSHENG_FW03</strain>
        <tissue evidence="2">Leaves</tissue>
    </source>
</reference>
<dbReference type="EMBL" id="JAYMYS010000006">
    <property type="protein sequence ID" value="KAK7388794.1"/>
    <property type="molecule type" value="Genomic_DNA"/>
</dbReference>
<feature type="compositionally biased region" description="Basic and acidic residues" evidence="1">
    <location>
        <begin position="1"/>
        <end position="18"/>
    </location>
</feature>
<comment type="caution">
    <text evidence="2">The sequence shown here is derived from an EMBL/GenBank/DDBJ whole genome shotgun (WGS) entry which is preliminary data.</text>
</comment>
<proteinExistence type="predicted"/>
<sequence>MLGRDVRAPPEKVSERTKGVSHGTEAAVTEETLICGENLAECDRDGTMARIQLDDEGNTKVGLRGLHSQKQHEQRPQNGVKGRQDGTLEGLHLREEVNTKVGL</sequence>
<keyword evidence="3" id="KW-1185">Reference proteome</keyword>
<feature type="compositionally biased region" description="Basic and acidic residues" evidence="1">
    <location>
        <begin position="82"/>
        <end position="103"/>
    </location>
</feature>
<gene>
    <name evidence="2" type="ORF">VNO78_23621</name>
</gene>